<keyword evidence="1" id="KW-0472">Membrane</keyword>
<reference evidence="2" key="2">
    <citation type="submission" date="2020-09" db="EMBL/GenBank/DDBJ databases">
        <authorList>
            <person name="Sun Q."/>
            <person name="Zhou Y."/>
        </authorList>
    </citation>
    <scope>NUCLEOTIDE SEQUENCE</scope>
    <source>
        <strain evidence="2">CGMCC 1.12813</strain>
    </source>
</reference>
<keyword evidence="1" id="KW-0812">Transmembrane</keyword>
<protein>
    <submittedName>
        <fullName evidence="2">Uncharacterized protein</fullName>
    </submittedName>
</protein>
<reference evidence="2" key="1">
    <citation type="journal article" date="2014" name="Int. J. Syst. Evol. Microbiol.">
        <title>Complete genome sequence of Corynebacterium casei LMG S-19264T (=DSM 44701T), isolated from a smear-ripened cheese.</title>
        <authorList>
            <consortium name="US DOE Joint Genome Institute (JGI-PGF)"/>
            <person name="Walter F."/>
            <person name="Albersmeier A."/>
            <person name="Kalinowski J."/>
            <person name="Ruckert C."/>
        </authorList>
    </citation>
    <scope>NUCLEOTIDE SEQUENCE</scope>
    <source>
        <strain evidence="2">CGMCC 1.12813</strain>
    </source>
</reference>
<keyword evidence="3" id="KW-1185">Reference proteome</keyword>
<gene>
    <name evidence="2" type="ORF">GCM10010979_23890</name>
</gene>
<feature type="transmembrane region" description="Helical" evidence="1">
    <location>
        <begin position="30"/>
        <end position="49"/>
    </location>
</feature>
<dbReference type="AlphaFoldDB" id="A0A916WK00"/>
<dbReference type="EMBL" id="BMGB01000001">
    <property type="protein sequence ID" value="GGB08588.1"/>
    <property type="molecule type" value="Genomic_DNA"/>
</dbReference>
<feature type="transmembrane region" description="Helical" evidence="1">
    <location>
        <begin position="70"/>
        <end position="90"/>
    </location>
</feature>
<proteinExistence type="predicted"/>
<dbReference type="RefSeq" id="WP_188510818.1">
    <property type="nucleotide sequence ID" value="NZ_BMGB01000001.1"/>
</dbReference>
<feature type="transmembrane region" description="Helical" evidence="1">
    <location>
        <begin position="96"/>
        <end position="116"/>
    </location>
</feature>
<keyword evidence="1" id="KW-1133">Transmembrane helix</keyword>
<name>A0A916WK00_9MICO</name>
<evidence type="ECO:0000256" key="1">
    <source>
        <dbReference type="SAM" id="Phobius"/>
    </source>
</evidence>
<evidence type="ECO:0000313" key="3">
    <source>
        <dbReference type="Proteomes" id="UP000606922"/>
    </source>
</evidence>
<accession>A0A916WK00</accession>
<comment type="caution">
    <text evidence="2">The sequence shown here is derived from an EMBL/GenBank/DDBJ whole genome shotgun (WGS) entry which is preliminary data.</text>
</comment>
<sequence>MRARTVLAYVLAVVLAGVVGWVGGQLNLPQGGFLLVMFAYVVAIAPILIQRVRRNEVERHTPAAVAMDSTVGAVVGLVIGLAIAGTFFLLNGTDPFLSAIVLVAFALTVAALSLAVPNRASKAAQAL</sequence>
<evidence type="ECO:0000313" key="2">
    <source>
        <dbReference type="EMBL" id="GGB08588.1"/>
    </source>
</evidence>
<dbReference type="Proteomes" id="UP000606922">
    <property type="component" value="Unassembled WGS sequence"/>
</dbReference>
<organism evidence="2 3">
    <name type="scientific">Conyzicola nivalis</name>
    <dbReference type="NCBI Taxonomy" id="1477021"/>
    <lineage>
        <taxon>Bacteria</taxon>
        <taxon>Bacillati</taxon>
        <taxon>Actinomycetota</taxon>
        <taxon>Actinomycetes</taxon>
        <taxon>Micrococcales</taxon>
        <taxon>Microbacteriaceae</taxon>
        <taxon>Conyzicola</taxon>
    </lineage>
</organism>